<evidence type="ECO:0000256" key="1">
    <source>
        <dbReference type="SAM" id="MobiDB-lite"/>
    </source>
</evidence>
<dbReference type="Proteomes" id="UP000014629">
    <property type="component" value="Unassembled WGS sequence"/>
</dbReference>
<reference evidence="2 3" key="1">
    <citation type="submission" date="2013-02" db="EMBL/GenBank/DDBJ databases">
        <title>Draft Genome Sequence of Streptomyces aurantiacus, Which Produces Setomimycin.</title>
        <authorList>
            <person name="Gruening B.A."/>
            <person name="Praeg A."/>
            <person name="Erxleben A."/>
            <person name="Guenther S."/>
            <person name="Mueller M."/>
        </authorList>
    </citation>
    <scope>NUCLEOTIDE SEQUENCE [LARGE SCALE GENOMIC DNA]</scope>
    <source>
        <strain evidence="2 3">JA 4570</strain>
    </source>
</reference>
<protein>
    <submittedName>
        <fullName evidence="2">Uncharacterized protein</fullName>
    </submittedName>
</protein>
<dbReference type="EMBL" id="AOPZ01000119">
    <property type="protein sequence ID" value="EPH44079.1"/>
    <property type="molecule type" value="Genomic_DNA"/>
</dbReference>
<name>S3ZMU9_9ACTN</name>
<comment type="caution">
    <text evidence="2">The sequence shown here is derived from an EMBL/GenBank/DDBJ whole genome shotgun (WGS) entry which is preliminary data.</text>
</comment>
<gene>
    <name evidence="2" type="ORF">STRAU_2885</name>
</gene>
<dbReference type="AlphaFoldDB" id="S3ZMU9"/>
<proteinExistence type="predicted"/>
<evidence type="ECO:0000313" key="2">
    <source>
        <dbReference type="EMBL" id="EPH44079.1"/>
    </source>
</evidence>
<sequence length="41" mass="4254">MPQRRPSCPTTLTTPQGFPGPAETDPEMSPRGCPGQAAPST</sequence>
<feature type="region of interest" description="Disordered" evidence="1">
    <location>
        <begin position="1"/>
        <end position="41"/>
    </location>
</feature>
<organism evidence="2 3">
    <name type="scientific">Streptomyces aurantiacus JA 4570</name>
    <dbReference type="NCBI Taxonomy" id="1286094"/>
    <lineage>
        <taxon>Bacteria</taxon>
        <taxon>Bacillati</taxon>
        <taxon>Actinomycetota</taxon>
        <taxon>Actinomycetes</taxon>
        <taxon>Kitasatosporales</taxon>
        <taxon>Streptomycetaceae</taxon>
        <taxon>Streptomyces</taxon>
        <taxon>Streptomyces aurantiacus group</taxon>
    </lineage>
</organism>
<evidence type="ECO:0000313" key="3">
    <source>
        <dbReference type="Proteomes" id="UP000014629"/>
    </source>
</evidence>
<keyword evidence="3" id="KW-1185">Reference proteome</keyword>
<accession>S3ZMU9</accession>